<dbReference type="EMBL" id="OE840350">
    <property type="protein sequence ID" value="CAD7590154.1"/>
    <property type="molecule type" value="Genomic_DNA"/>
</dbReference>
<organism evidence="2">
    <name type="scientific">Timema genevievae</name>
    <name type="common">Walking stick</name>
    <dbReference type="NCBI Taxonomy" id="629358"/>
    <lineage>
        <taxon>Eukaryota</taxon>
        <taxon>Metazoa</taxon>
        <taxon>Ecdysozoa</taxon>
        <taxon>Arthropoda</taxon>
        <taxon>Hexapoda</taxon>
        <taxon>Insecta</taxon>
        <taxon>Pterygota</taxon>
        <taxon>Neoptera</taxon>
        <taxon>Polyneoptera</taxon>
        <taxon>Phasmatodea</taxon>
        <taxon>Timematodea</taxon>
        <taxon>Timematoidea</taxon>
        <taxon>Timematidae</taxon>
        <taxon>Timema</taxon>
    </lineage>
</organism>
<evidence type="ECO:0000313" key="2">
    <source>
        <dbReference type="EMBL" id="CAD7590154.1"/>
    </source>
</evidence>
<protein>
    <submittedName>
        <fullName evidence="2">Uncharacterized protein</fullName>
    </submittedName>
</protein>
<dbReference type="AlphaFoldDB" id="A0A7R9PK36"/>
<feature type="region of interest" description="Disordered" evidence="1">
    <location>
        <begin position="765"/>
        <end position="786"/>
    </location>
</feature>
<feature type="region of interest" description="Disordered" evidence="1">
    <location>
        <begin position="554"/>
        <end position="575"/>
    </location>
</feature>
<feature type="region of interest" description="Disordered" evidence="1">
    <location>
        <begin position="180"/>
        <end position="237"/>
    </location>
</feature>
<reference evidence="2" key="1">
    <citation type="submission" date="2020-11" db="EMBL/GenBank/DDBJ databases">
        <authorList>
            <person name="Tran Van P."/>
        </authorList>
    </citation>
    <scope>NUCLEOTIDE SEQUENCE</scope>
</reference>
<gene>
    <name evidence="2" type="ORF">TGEB3V08_LOCUS4017</name>
</gene>
<feature type="region of interest" description="Disordered" evidence="1">
    <location>
        <begin position="1"/>
        <end position="23"/>
    </location>
</feature>
<accession>A0A7R9PK36</accession>
<feature type="compositionally biased region" description="Basic and acidic residues" evidence="1">
    <location>
        <begin position="197"/>
        <end position="224"/>
    </location>
</feature>
<evidence type="ECO:0000256" key="1">
    <source>
        <dbReference type="SAM" id="MobiDB-lite"/>
    </source>
</evidence>
<feature type="compositionally biased region" description="Basic and acidic residues" evidence="1">
    <location>
        <begin position="263"/>
        <end position="273"/>
    </location>
</feature>
<proteinExistence type="predicted"/>
<sequence>MATNTSSSEQTEKESERLREEAKAVSTVVEQGFSYATVAARGLQKGVEANKRTGKDINQMRETIFKYVDFVREKLKIKSIRPAGKLLVVETETEEDIEKLTKNEGIKKELVYEKPRMRRPLLIMYDIPVDIEKELKDINVAAKLSKEEFEEGFAPKFKTGRRDRHAILRKTAEEIDEIKTNTATNTGTKKHKSPSRFRKDKERAYIFRGHHDGTESKGGERDAKSSGGTKKGGALKEPVEAMNEEKTKWKFWLSGVGYDEKVNGGPRENEGGKKKNGVRQQIKFIKPEGKLKDRGKGSSKEIGDCDRHEEKDRAQIEIDNLRKVPYTLGGQVPYMLVTARIMVEGGSPTSAALLVKIAGYGASAWAHSLRNILLAKKLLSLQMNVLMRITGAYRSVATDALTTVLGIRPLDLQGLVHFLTGIGPYKASLYEQGLAESPTCDCGGLATPEHVVLECPEKEIRRELEECNASLLKNFFFGRPIQGVRGVKEGEGCDSAVFSFNGGETPVARKWTESLKIKGLAGNLSVPPSYYNDYLSTQVSLAPEDYLIEEHASLSAPKSRKRREKPPPVHPTEIRTSISPSSVVELNTTSALANYATEAVFYLNNFYSSITKLIWQLLSTDCSAAWVPARGLTVFLILASESLLLFVLCLCLVTLTEKLLGLEWLTVCPRMRLYFRGRQKVDRSGFYLYYADVPGYDHHAFTNCSTSMAEAQAWQFQRTSNLLTSTSKKDQTVLGSSLATTRATTTTPLADFLVHHLDFFEEGNSAPAPVEETADHDETSGGSQAASPTVAVSSWTRILPSYGKILFLYISTDNFRDLLEDTSSSVAWPHPHTQHTLAVTHLNYRLPLEGDLVSSGSLSVESISGNVRLGWCSVWRPLRAGTLGSRPVFPALEPQLDRKL</sequence>
<feature type="region of interest" description="Disordered" evidence="1">
    <location>
        <begin position="290"/>
        <end position="309"/>
    </location>
</feature>
<feature type="compositionally biased region" description="Basic and acidic residues" evidence="1">
    <location>
        <begin position="10"/>
        <end position="23"/>
    </location>
</feature>
<feature type="region of interest" description="Disordered" evidence="1">
    <location>
        <begin position="263"/>
        <end position="282"/>
    </location>
</feature>
<name>A0A7R9PK36_TIMGE</name>